<dbReference type="GO" id="GO:0019843">
    <property type="term" value="F:rRNA binding"/>
    <property type="evidence" value="ECO:0007669"/>
    <property type="project" value="UniProtKB-UniRule"/>
</dbReference>
<keyword evidence="5" id="KW-0699">rRNA-binding</keyword>
<dbReference type="OrthoDB" id="9803201at2"/>
<dbReference type="GO" id="GO:0005840">
    <property type="term" value="C:ribosome"/>
    <property type="evidence" value="ECO:0007669"/>
    <property type="project" value="UniProtKB-KW"/>
</dbReference>
<evidence type="ECO:0000256" key="5">
    <source>
        <dbReference type="HAMAP-Rule" id="MF_01328"/>
    </source>
</evidence>
<keyword evidence="3 5" id="KW-0687">Ribonucleoprotein</keyword>
<accession>C6XLG6</accession>
<organism evidence="6 7">
    <name type="scientific">Hirschia baltica (strain ATCC 49814 / DSM 5838 / IFAM 1418)</name>
    <dbReference type="NCBI Taxonomy" id="582402"/>
    <lineage>
        <taxon>Bacteria</taxon>
        <taxon>Pseudomonadati</taxon>
        <taxon>Pseudomonadota</taxon>
        <taxon>Alphaproteobacteria</taxon>
        <taxon>Hyphomonadales</taxon>
        <taxon>Hyphomonadaceae</taxon>
        <taxon>Hirschia</taxon>
    </lineage>
</organism>
<reference evidence="7" key="1">
    <citation type="journal article" date="2011" name="J. Bacteriol.">
        <title>Genome sequences of eight morphologically diverse alphaproteobacteria.</title>
        <authorList>
            <consortium name="US DOE Joint Genome Institute"/>
            <person name="Brown P.J."/>
            <person name="Kysela D.T."/>
            <person name="Buechlein A."/>
            <person name="Hemmerich C."/>
            <person name="Brun Y.V."/>
        </authorList>
    </citation>
    <scope>NUCLEOTIDE SEQUENCE [LARGE SCALE GENOMIC DNA]</scope>
    <source>
        <strain evidence="7">ATCC 49814 / DSM 5838 / IFAM 1418</strain>
    </source>
</reference>
<dbReference type="HOGENOM" id="CLU_041575_5_1_5"/>
<dbReference type="PANTHER" id="PTHR10746">
    <property type="entry name" value="50S RIBOSOMAL PROTEIN L4"/>
    <property type="match status" value="1"/>
</dbReference>
<dbReference type="InterPro" id="IPR013005">
    <property type="entry name" value="Ribosomal_uL4-like"/>
</dbReference>
<dbReference type="AlphaFoldDB" id="C6XLG6"/>
<dbReference type="eggNOG" id="COG0088">
    <property type="taxonomic scope" value="Bacteria"/>
</dbReference>
<evidence type="ECO:0000313" key="7">
    <source>
        <dbReference type="Proteomes" id="UP000002745"/>
    </source>
</evidence>
<dbReference type="SUPFAM" id="SSF52166">
    <property type="entry name" value="Ribosomal protein L4"/>
    <property type="match status" value="1"/>
</dbReference>
<proteinExistence type="inferred from homology"/>
<evidence type="ECO:0000313" key="6">
    <source>
        <dbReference type="EMBL" id="ACT59765.1"/>
    </source>
</evidence>
<evidence type="ECO:0000256" key="4">
    <source>
        <dbReference type="ARBA" id="ARBA00035244"/>
    </source>
</evidence>
<dbReference type="GO" id="GO:0003735">
    <property type="term" value="F:structural constituent of ribosome"/>
    <property type="evidence" value="ECO:0007669"/>
    <property type="project" value="InterPro"/>
</dbReference>
<dbReference type="Pfam" id="PF00573">
    <property type="entry name" value="Ribosomal_L4"/>
    <property type="match status" value="1"/>
</dbReference>
<protein>
    <recommendedName>
        <fullName evidence="4 5">Large ribosomal subunit protein uL4</fullName>
    </recommendedName>
</protein>
<dbReference type="STRING" id="582402.Hbal_2082"/>
<evidence type="ECO:0000256" key="1">
    <source>
        <dbReference type="ARBA" id="ARBA00010528"/>
    </source>
</evidence>
<dbReference type="GO" id="GO:1990904">
    <property type="term" value="C:ribonucleoprotein complex"/>
    <property type="evidence" value="ECO:0007669"/>
    <property type="project" value="UniProtKB-KW"/>
</dbReference>
<gene>
    <name evidence="5" type="primary">rplD</name>
    <name evidence="6" type="ordered locus">Hbal_2082</name>
</gene>
<keyword evidence="2 5" id="KW-0689">Ribosomal protein</keyword>
<dbReference type="eggNOG" id="COG3743">
    <property type="taxonomic scope" value="Bacteria"/>
</dbReference>
<evidence type="ECO:0000256" key="2">
    <source>
        <dbReference type="ARBA" id="ARBA00022980"/>
    </source>
</evidence>
<dbReference type="InterPro" id="IPR002136">
    <property type="entry name" value="Ribosomal_uL4"/>
</dbReference>
<dbReference type="Gene3D" id="3.40.1370.10">
    <property type="match status" value="1"/>
</dbReference>
<sequence>MKLDVINLDAKKAGSVELNDAVFGIEDVRPDILQRMVRYQLAKRQAGTHKTQTRSEVNKTKTRFGRQKGGGGARHGSRNAPIFVGGGVAHGPKVRSHAHDLTKKFRALALKHALSAKVKDSSLIVLEEAAVSEVKTKALRAQFEALGLKNALVIGGESLDDNFAKAARNIPNIDVLPFAGLNVYDVMRRHTLVLTKEAVDAVHARFDGSSASALDFTGDNFVDEIVVVDGIGAQSAKTLAKAGYATLSSVAALSAADAAKVFEAAGYGPRAAREDWHGQAKEMVSGKPPRAKVDQRYVAQVIAKRAKEA</sequence>
<comment type="subunit">
    <text evidence="5">Part of the 50S ribosomal subunit.</text>
</comment>
<name>C6XLG6_HIRBI</name>
<dbReference type="EMBL" id="CP001678">
    <property type="protein sequence ID" value="ACT59765.1"/>
    <property type="molecule type" value="Genomic_DNA"/>
</dbReference>
<dbReference type="Proteomes" id="UP000002745">
    <property type="component" value="Chromosome"/>
</dbReference>
<dbReference type="InterPro" id="IPR023574">
    <property type="entry name" value="Ribosomal_uL4_dom_sf"/>
</dbReference>
<evidence type="ECO:0000256" key="3">
    <source>
        <dbReference type="ARBA" id="ARBA00023274"/>
    </source>
</evidence>
<dbReference type="Gene3D" id="1.10.150.20">
    <property type="entry name" value="5' to 3' exonuclease, C-terminal subdomain"/>
    <property type="match status" value="1"/>
</dbReference>
<dbReference type="HAMAP" id="MF_01328_B">
    <property type="entry name" value="Ribosomal_uL4_B"/>
    <property type="match status" value="1"/>
</dbReference>
<keyword evidence="5" id="KW-0694">RNA-binding</keyword>
<dbReference type="PANTHER" id="PTHR10746:SF6">
    <property type="entry name" value="LARGE RIBOSOMAL SUBUNIT PROTEIN UL4M"/>
    <property type="match status" value="1"/>
</dbReference>
<comment type="function">
    <text evidence="5">Forms part of the polypeptide exit tunnel.</text>
</comment>
<dbReference type="KEGG" id="hba:Hbal_2082"/>
<comment type="function">
    <text evidence="5">One of the primary rRNA binding proteins, this protein initially binds near the 5'-end of the 23S rRNA. It is important during the early stages of 50S assembly. It makes multiple contacts with different domains of the 23S rRNA in the assembled 50S subunit and ribosome.</text>
</comment>
<keyword evidence="7" id="KW-1185">Reference proteome</keyword>
<comment type="similarity">
    <text evidence="1 5">Belongs to the universal ribosomal protein uL4 family.</text>
</comment>
<dbReference type="NCBIfam" id="TIGR03953">
    <property type="entry name" value="rplD_bact"/>
    <property type="match status" value="1"/>
</dbReference>
<dbReference type="GO" id="GO:0006412">
    <property type="term" value="P:translation"/>
    <property type="evidence" value="ECO:0007669"/>
    <property type="project" value="UniProtKB-UniRule"/>
</dbReference>